<proteinExistence type="predicted"/>
<evidence type="ECO:0000313" key="2">
    <source>
        <dbReference type="Proteomes" id="UP000576082"/>
    </source>
</evidence>
<dbReference type="Proteomes" id="UP000576082">
    <property type="component" value="Unassembled WGS sequence"/>
</dbReference>
<organism evidence="1 2">
    <name type="scientific">Flammeovirga aprica JL-4</name>
    <dbReference type="NCBI Taxonomy" id="694437"/>
    <lineage>
        <taxon>Bacteria</taxon>
        <taxon>Pseudomonadati</taxon>
        <taxon>Bacteroidota</taxon>
        <taxon>Cytophagia</taxon>
        <taxon>Cytophagales</taxon>
        <taxon>Flammeovirgaceae</taxon>
        <taxon>Flammeovirga</taxon>
    </lineage>
</organism>
<protein>
    <submittedName>
        <fullName evidence="1">Uncharacterized protein</fullName>
    </submittedName>
</protein>
<dbReference type="EMBL" id="JABANE010000022">
    <property type="protein sequence ID" value="NME68295.1"/>
    <property type="molecule type" value="Genomic_DNA"/>
</dbReference>
<accession>A0A7X9RTC0</accession>
<dbReference type="AlphaFoldDB" id="A0A7X9RTC0"/>
<gene>
    <name evidence="1" type="ORF">HHU12_10015</name>
</gene>
<dbReference type="RefSeq" id="WP_169656601.1">
    <property type="nucleotide sequence ID" value="NZ_JABANE010000022.1"/>
</dbReference>
<keyword evidence="2" id="KW-1185">Reference proteome</keyword>
<comment type="caution">
    <text evidence="1">The sequence shown here is derived from an EMBL/GenBank/DDBJ whole genome shotgun (WGS) entry which is preliminary data.</text>
</comment>
<reference evidence="1 2" key="1">
    <citation type="submission" date="2020-04" db="EMBL/GenBank/DDBJ databases">
        <title>Flammeovirga sp. SR4, a novel species isolated from seawater.</title>
        <authorList>
            <person name="Wang X."/>
        </authorList>
    </citation>
    <scope>NUCLEOTIDE SEQUENCE [LARGE SCALE GENOMIC DNA]</scope>
    <source>
        <strain evidence="1 2">ATCC 23126</strain>
    </source>
</reference>
<name>A0A7X9RTC0_9BACT</name>
<evidence type="ECO:0000313" key="1">
    <source>
        <dbReference type="EMBL" id="NME68295.1"/>
    </source>
</evidence>
<sequence length="84" mass="9701">MKNEEKMDRDVVRKVVFMMVLSHVVLDSDSVLIYGRLKDPLTNHNKNHFNSTFLTLNSKKTSINNKAFNFVTEIEGLVTLYLTP</sequence>